<keyword evidence="1" id="KW-0805">Transcription regulation</keyword>
<proteinExistence type="predicted"/>
<evidence type="ECO:0000313" key="7">
    <source>
        <dbReference type="Proteomes" id="UP000293342"/>
    </source>
</evidence>
<dbReference type="SUPFAM" id="SSF48498">
    <property type="entry name" value="Tetracyclin repressor-like, C-terminal domain"/>
    <property type="match status" value="1"/>
</dbReference>
<dbReference type="PANTHER" id="PTHR47506">
    <property type="entry name" value="TRANSCRIPTIONAL REGULATORY PROTEIN"/>
    <property type="match status" value="1"/>
</dbReference>
<dbReference type="InterPro" id="IPR036271">
    <property type="entry name" value="Tet_transcr_reg_TetR-rel_C_sf"/>
</dbReference>
<name>A0A4R0K757_9ACTN</name>
<dbReference type="Gene3D" id="1.10.357.10">
    <property type="entry name" value="Tetracycline Repressor, domain 2"/>
    <property type="match status" value="1"/>
</dbReference>
<evidence type="ECO:0000256" key="4">
    <source>
        <dbReference type="PROSITE-ProRule" id="PRU00335"/>
    </source>
</evidence>
<keyword evidence="2 4" id="KW-0238">DNA-binding</keyword>
<dbReference type="AlphaFoldDB" id="A0A4R0K757"/>
<dbReference type="PROSITE" id="PS50977">
    <property type="entry name" value="HTH_TETR_2"/>
    <property type="match status" value="1"/>
</dbReference>
<dbReference type="RefSeq" id="WP_131512649.1">
    <property type="nucleotide sequence ID" value="NZ_SJKD01000001.1"/>
</dbReference>
<protein>
    <submittedName>
        <fullName evidence="6">TetR/AcrR family transcriptional regulator</fullName>
    </submittedName>
</protein>
<dbReference type="Proteomes" id="UP000293342">
    <property type="component" value="Unassembled WGS sequence"/>
</dbReference>
<dbReference type="PANTHER" id="PTHR47506:SF1">
    <property type="entry name" value="HTH-TYPE TRANSCRIPTIONAL REGULATOR YJDC"/>
    <property type="match status" value="1"/>
</dbReference>
<dbReference type="OrthoDB" id="4214267at2"/>
<evidence type="ECO:0000259" key="5">
    <source>
        <dbReference type="PROSITE" id="PS50977"/>
    </source>
</evidence>
<dbReference type="Pfam" id="PF00440">
    <property type="entry name" value="TetR_N"/>
    <property type="match status" value="1"/>
</dbReference>
<keyword evidence="7" id="KW-1185">Reference proteome</keyword>
<sequence length="188" mass="21077">MRTRRSSDETRAHVLEIAHELFYWQGIRAIGVDRIAAEAGIAPTTLYRLFASKDDLVAAYVDRADEAYREWFRTSLEGGGDDPRDRVLALFSEQNAMLQPDICRGCPFLMVLTEFPDEKLAGHQRAIQLKQWVRDQFVALANDLEVDDPERLAAHLTLIFEGAYASVQALGSLGPAAQTRSLVESLLK</sequence>
<evidence type="ECO:0000313" key="6">
    <source>
        <dbReference type="EMBL" id="TCC53738.1"/>
    </source>
</evidence>
<dbReference type="InterPro" id="IPR001647">
    <property type="entry name" value="HTH_TetR"/>
</dbReference>
<evidence type="ECO:0000256" key="1">
    <source>
        <dbReference type="ARBA" id="ARBA00023015"/>
    </source>
</evidence>
<dbReference type="EMBL" id="SJKD01000001">
    <property type="protein sequence ID" value="TCC53738.1"/>
    <property type="molecule type" value="Genomic_DNA"/>
</dbReference>
<dbReference type="SUPFAM" id="SSF46689">
    <property type="entry name" value="Homeodomain-like"/>
    <property type="match status" value="1"/>
</dbReference>
<dbReference type="GO" id="GO:0003677">
    <property type="term" value="F:DNA binding"/>
    <property type="evidence" value="ECO:0007669"/>
    <property type="project" value="UniProtKB-UniRule"/>
</dbReference>
<reference evidence="6 7" key="1">
    <citation type="submission" date="2019-02" db="EMBL/GenBank/DDBJ databases">
        <title>Kribbella capetownensis sp. nov. and Kribbella speibonae sp. nov., isolated from soil.</title>
        <authorList>
            <person name="Curtis S.M."/>
            <person name="Norton I."/>
            <person name="Everest G.J."/>
            <person name="Meyers P.R."/>
        </authorList>
    </citation>
    <scope>NUCLEOTIDE SEQUENCE [LARGE SCALE GENOMIC DNA]</scope>
    <source>
        <strain evidence="6 7">YM53</strain>
    </source>
</reference>
<organism evidence="6 7">
    <name type="scientific">Kribbella capetownensis</name>
    <dbReference type="NCBI Taxonomy" id="1572659"/>
    <lineage>
        <taxon>Bacteria</taxon>
        <taxon>Bacillati</taxon>
        <taxon>Actinomycetota</taxon>
        <taxon>Actinomycetes</taxon>
        <taxon>Propionibacteriales</taxon>
        <taxon>Kribbellaceae</taxon>
        <taxon>Kribbella</taxon>
    </lineage>
</organism>
<keyword evidence="3" id="KW-0804">Transcription</keyword>
<accession>A0A4R0K757</accession>
<comment type="caution">
    <text evidence="6">The sequence shown here is derived from an EMBL/GenBank/DDBJ whole genome shotgun (WGS) entry which is preliminary data.</text>
</comment>
<feature type="domain" description="HTH tetR-type" evidence="5">
    <location>
        <begin position="8"/>
        <end position="68"/>
    </location>
</feature>
<evidence type="ECO:0000256" key="2">
    <source>
        <dbReference type="ARBA" id="ARBA00023125"/>
    </source>
</evidence>
<dbReference type="PRINTS" id="PR00455">
    <property type="entry name" value="HTHTETR"/>
</dbReference>
<evidence type="ECO:0000256" key="3">
    <source>
        <dbReference type="ARBA" id="ARBA00023163"/>
    </source>
</evidence>
<gene>
    <name evidence="6" type="ORF">E0H75_08675</name>
</gene>
<feature type="DNA-binding region" description="H-T-H motif" evidence="4">
    <location>
        <begin position="31"/>
        <end position="50"/>
    </location>
</feature>
<dbReference type="InterPro" id="IPR009057">
    <property type="entry name" value="Homeodomain-like_sf"/>
</dbReference>